<dbReference type="HAMAP" id="MF_00097">
    <property type="entry name" value="TMP_synthase"/>
    <property type="match status" value="1"/>
</dbReference>
<dbReference type="CDD" id="cd00413">
    <property type="entry name" value="Glyco_hydrolase_16"/>
    <property type="match status" value="1"/>
</dbReference>
<evidence type="ECO:0000256" key="3">
    <source>
        <dbReference type="ARBA" id="ARBA00004868"/>
    </source>
</evidence>
<comment type="pathway">
    <text evidence="3">Cofactor biosynthesis; thiamine diphosphate biosynthesis; 4-methyl-5-(2-phosphoethyl)-thiazole from 5-(2-hydroxyethyl)-4-methylthiazole: step 1/1.</text>
</comment>
<dbReference type="InterPro" id="IPR022998">
    <property type="entry name" value="ThiamineP_synth_TenI"/>
</dbReference>
<evidence type="ECO:0000256" key="6">
    <source>
        <dbReference type="ARBA" id="ARBA00022723"/>
    </source>
</evidence>
<dbReference type="InterPro" id="IPR000417">
    <property type="entry name" value="Hyethyz_kinase"/>
</dbReference>
<proteinExistence type="inferred from homology"/>
<dbReference type="GO" id="GO:0009228">
    <property type="term" value="P:thiamine biosynthetic process"/>
    <property type="evidence" value="ECO:0007669"/>
    <property type="project" value="UniProtKB-KW"/>
</dbReference>
<feature type="signal peptide" evidence="15">
    <location>
        <begin position="1"/>
        <end position="18"/>
    </location>
</feature>
<feature type="domain" description="Thiamine phosphate synthase/TenI" evidence="16">
    <location>
        <begin position="198"/>
        <end position="349"/>
    </location>
</feature>
<evidence type="ECO:0000256" key="2">
    <source>
        <dbReference type="ARBA" id="ARBA00001946"/>
    </source>
</evidence>
<dbReference type="InterPro" id="IPR034291">
    <property type="entry name" value="TMP_synthase"/>
</dbReference>
<keyword evidence="5" id="KW-0808">Transferase</keyword>
<keyword evidence="7" id="KW-0547">Nucleotide-binding</keyword>
<dbReference type="Gene3D" id="2.60.120.200">
    <property type="match status" value="1"/>
</dbReference>
<dbReference type="Proteomes" id="UP000541558">
    <property type="component" value="Unassembled WGS sequence"/>
</dbReference>
<dbReference type="PANTHER" id="PTHR20857">
    <property type="entry name" value="THIAMINE-PHOSPHATE PYROPHOSPHORYLASE"/>
    <property type="match status" value="1"/>
</dbReference>
<dbReference type="GO" id="GO:0004789">
    <property type="term" value="F:thiamine-phosphate diphosphorylase activity"/>
    <property type="evidence" value="ECO:0007669"/>
    <property type="project" value="UniProtKB-EC"/>
</dbReference>
<keyword evidence="10" id="KW-0460">Magnesium</keyword>
<dbReference type="UniPathway" id="UPA00060">
    <property type="reaction ID" value="UER00139"/>
</dbReference>
<evidence type="ECO:0000259" key="16">
    <source>
        <dbReference type="Pfam" id="PF02581"/>
    </source>
</evidence>
<dbReference type="SUPFAM" id="SSF51391">
    <property type="entry name" value="Thiamin phosphate synthase"/>
    <property type="match status" value="1"/>
</dbReference>
<evidence type="ECO:0000256" key="4">
    <source>
        <dbReference type="ARBA" id="ARBA00005165"/>
    </source>
</evidence>
<evidence type="ECO:0000256" key="12">
    <source>
        <dbReference type="ARBA" id="ARBA00047334"/>
    </source>
</evidence>
<evidence type="ECO:0000256" key="7">
    <source>
        <dbReference type="ARBA" id="ARBA00022741"/>
    </source>
</evidence>
<dbReference type="Pfam" id="PF02110">
    <property type="entry name" value="HK"/>
    <property type="match status" value="1"/>
</dbReference>
<feature type="chain" id="PRO_5034550608" description="Thiamine phosphate synthase/TenI domain-containing protein" evidence="15">
    <location>
        <begin position="19"/>
        <end position="622"/>
    </location>
</feature>
<dbReference type="SUPFAM" id="SSF49899">
    <property type="entry name" value="Concanavalin A-like lectins/glucanases"/>
    <property type="match status" value="1"/>
</dbReference>
<dbReference type="GO" id="GO:0005737">
    <property type="term" value="C:cytoplasm"/>
    <property type="evidence" value="ECO:0007669"/>
    <property type="project" value="TreeGrafter"/>
</dbReference>
<dbReference type="EMBL" id="JAACJK010000163">
    <property type="protein sequence ID" value="KAF5326278.1"/>
    <property type="molecule type" value="Genomic_DNA"/>
</dbReference>
<evidence type="ECO:0000256" key="13">
    <source>
        <dbReference type="ARBA" id="ARBA00047851"/>
    </source>
</evidence>
<dbReference type="CDD" id="cd00564">
    <property type="entry name" value="TMP_TenI"/>
    <property type="match status" value="1"/>
</dbReference>
<protein>
    <recommendedName>
        <fullName evidence="16">Thiamine phosphate synthase/TenI domain-containing protein</fullName>
    </recommendedName>
</protein>
<evidence type="ECO:0000256" key="5">
    <source>
        <dbReference type="ARBA" id="ARBA00022679"/>
    </source>
</evidence>
<dbReference type="InterPro" id="IPR013320">
    <property type="entry name" value="ConA-like_dom_sf"/>
</dbReference>
<comment type="catalytic activity">
    <reaction evidence="12">
        <text>4-methyl-5-(2-phosphooxyethyl)-thiazole + 4-amino-2-methyl-5-(diphosphooxymethyl)pyrimidine + H(+) = thiamine phosphate + diphosphate</text>
        <dbReference type="Rhea" id="RHEA:22328"/>
        <dbReference type="ChEBI" id="CHEBI:15378"/>
        <dbReference type="ChEBI" id="CHEBI:33019"/>
        <dbReference type="ChEBI" id="CHEBI:37575"/>
        <dbReference type="ChEBI" id="CHEBI:57841"/>
        <dbReference type="ChEBI" id="CHEBI:58296"/>
        <dbReference type="EC" id="2.5.1.3"/>
    </reaction>
</comment>
<dbReference type="NCBIfam" id="TIGR00693">
    <property type="entry name" value="thiE"/>
    <property type="match status" value="1"/>
</dbReference>
<dbReference type="InterPro" id="IPR013785">
    <property type="entry name" value="Aldolase_TIM"/>
</dbReference>
<evidence type="ECO:0000256" key="9">
    <source>
        <dbReference type="ARBA" id="ARBA00022840"/>
    </source>
</evidence>
<keyword evidence="15" id="KW-0732">Signal</keyword>
<evidence type="ECO:0000256" key="1">
    <source>
        <dbReference type="ARBA" id="ARBA00001771"/>
    </source>
</evidence>
<comment type="catalytic activity">
    <reaction evidence="13">
        <text>2-(2-carboxy-4-methylthiazol-5-yl)ethyl phosphate + 4-amino-2-methyl-5-(diphosphooxymethyl)pyrimidine + 2 H(+) = thiamine phosphate + CO2 + diphosphate</text>
        <dbReference type="Rhea" id="RHEA:47848"/>
        <dbReference type="ChEBI" id="CHEBI:15378"/>
        <dbReference type="ChEBI" id="CHEBI:16526"/>
        <dbReference type="ChEBI" id="CHEBI:33019"/>
        <dbReference type="ChEBI" id="CHEBI:37575"/>
        <dbReference type="ChEBI" id="CHEBI:57841"/>
        <dbReference type="ChEBI" id="CHEBI:62890"/>
        <dbReference type="EC" id="2.5.1.3"/>
    </reaction>
</comment>
<comment type="catalytic activity">
    <reaction evidence="1">
        <text>5-(2-hydroxyethyl)-4-methylthiazole + ATP = 4-methyl-5-(2-phosphooxyethyl)-thiazole + ADP + H(+)</text>
        <dbReference type="Rhea" id="RHEA:24212"/>
        <dbReference type="ChEBI" id="CHEBI:15378"/>
        <dbReference type="ChEBI" id="CHEBI:17957"/>
        <dbReference type="ChEBI" id="CHEBI:30616"/>
        <dbReference type="ChEBI" id="CHEBI:58296"/>
        <dbReference type="ChEBI" id="CHEBI:456216"/>
        <dbReference type="EC" id="2.7.1.50"/>
    </reaction>
</comment>
<keyword evidence="18" id="KW-1185">Reference proteome</keyword>
<gene>
    <name evidence="17" type="ORF">D9611_000486</name>
</gene>
<dbReference type="GO" id="GO:0005975">
    <property type="term" value="P:carbohydrate metabolic process"/>
    <property type="evidence" value="ECO:0007669"/>
    <property type="project" value="InterPro"/>
</dbReference>
<dbReference type="AlphaFoldDB" id="A0A8H5F7Q4"/>
<evidence type="ECO:0000313" key="18">
    <source>
        <dbReference type="Proteomes" id="UP000541558"/>
    </source>
</evidence>
<evidence type="ECO:0000256" key="11">
    <source>
        <dbReference type="ARBA" id="ARBA00022977"/>
    </source>
</evidence>
<keyword evidence="6" id="KW-0479">Metal-binding</keyword>
<dbReference type="PRINTS" id="PR01099">
    <property type="entry name" value="HYETHTZKNASE"/>
</dbReference>
<dbReference type="GO" id="GO:0009229">
    <property type="term" value="P:thiamine diphosphate biosynthetic process"/>
    <property type="evidence" value="ECO:0007669"/>
    <property type="project" value="UniProtKB-UniPathway"/>
</dbReference>
<dbReference type="CDD" id="cd01170">
    <property type="entry name" value="THZ_kinase"/>
    <property type="match status" value="1"/>
</dbReference>
<evidence type="ECO:0000256" key="8">
    <source>
        <dbReference type="ARBA" id="ARBA00022777"/>
    </source>
</evidence>
<dbReference type="SUPFAM" id="SSF53613">
    <property type="entry name" value="Ribokinase-like"/>
    <property type="match status" value="1"/>
</dbReference>
<dbReference type="InterPro" id="IPR029056">
    <property type="entry name" value="Ribokinase-like"/>
</dbReference>
<dbReference type="InterPro" id="IPR036206">
    <property type="entry name" value="ThiamineP_synth_sf"/>
</dbReference>
<comment type="cofactor">
    <cofactor evidence="2">
        <name>Mg(2+)</name>
        <dbReference type="ChEBI" id="CHEBI:18420"/>
    </cofactor>
</comment>
<evidence type="ECO:0000313" key="17">
    <source>
        <dbReference type="EMBL" id="KAF5326278.1"/>
    </source>
</evidence>
<dbReference type="PANTHER" id="PTHR20857:SF23">
    <property type="entry name" value="THIAMINE BIOSYNTHETIC BIFUNCTIONAL ENZYME"/>
    <property type="match status" value="1"/>
</dbReference>
<dbReference type="Gene3D" id="3.20.20.70">
    <property type="entry name" value="Aldolase class I"/>
    <property type="match status" value="1"/>
</dbReference>
<dbReference type="GO" id="GO:0000287">
    <property type="term" value="F:magnesium ion binding"/>
    <property type="evidence" value="ECO:0007669"/>
    <property type="project" value="InterPro"/>
</dbReference>
<comment type="pathway">
    <text evidence="4">Cofactor biosynthesis; thiamine diphosphate biosynthesis; thiamine phosphate from 4-amino-2-methyl-5-diphosphomethylpyrimidine and 4-methyl-5-(2-phosphoethyl)-thiazole: step 1/1.</text>
</comment>
<keyword evidence="8" id="KW-0418">Kinase</keyword>
<comment type="caution">
    <text evidence="17">The sequence shown here is derived from an EMBL/GenBank/DDBJ whole genome shotgun (WGS) entry which is preliminary data.</text>
</comment>
<dbReference type="GO" id="GO:0004417">
    <property type="term" value="F:hydroxyethylthiazole kinase activity"/>
    <property type="evidence" value="ECO:0007669"/>
    <property type="project" value="UniProtKB-EC"/>
</dbReference>
<evidence type="ECO:0000256" key="10">
    <source>
        <dbReference type="ARBA" id="ARBA00022842"/>
    </source>
</evidence>
<dbReference type="OrthoDB" id="4994at2759"/>
<name>A0A8H5F7Q4_9AGAR</name>
<dbReference type="Gene3D" id="3.40.1190.20">
    <property type="match status" value="1"/>
</dbReference>
<reference evidence="17 18" key="1">
    <citation type="journal article" date="2020" name="ISME J.">
        <title>Uncovering the hidden diversity of litter-decomposition mechanisms in mushroom-forming fungi.</title>
        <authorList>
            <person name="Floudas D."/>
            <person name="Bentzer J."/>
            <person name="Ahren D."/>
            <person name="Johansson T."/>
            <person name="Persson P."/>
            <person name="Tunlid A."/>
        </authorList>
    </citation>
    <scope>NUCLEOTIDE SEQUENCE [LARGE SCALE GENOMIC DNA]</scope>
    <source>
        <strain evidence="17 18">CBS 175.51</strain>
    </source>
</reference>
<sequence>MRSFYYLLQLLFAGLAAAQCNTYAVANVTGGFRTRQFVDFSTAQAGQSASTLLSNNGFSISDWPVTDTPPAISHTFVPGNVALTNGALSLKVNAYSGSGNVIGAEFSTNAEFKYVSVRTVQKSSSVPGVCEGNFFYKDQVAEIDFEILTSTVFQSSLACVPPGIWATTHPFKEGVESYSETFPFPFDPRADFHEYRVDFIQIAAQSKEVCDRYKIPLIINDRVDVALAVGASGVHVGQDDMDVELVRKLLPAGSIVGLSCNTPEQVKEAVKLGVDYVGIGAVWGTKTKNVTSPIIGTRGVGERLKELDGTTIKAVAIGGIKTSNLWRTLYGGVSVTGHVLDGVAVVSEIVASQDPRGVATALGKIVKAFKSQQLLSNSLLQKNDIVDKASELIGKTRDISPLVHQITNNVVATQSANVTLAVGASPIMATEPEEMEDLSKICGALLVNIGTMRADGLEGMRLAGRYANKYRKPIVFDPVGVGLLDLWQVGVIKGNAGELAALAGTSEVLSRGVDSVGSGFKDPVSFVQNLAKRERCVVVLTGPTDYISDGTNVAVLQNGDNFLGKITGSGCILGSIIASYSATALHGVEVLPNEESRLVDLERLFIAAITGYGPSYPTARQC</sequence>
<dbReference type="HAMAP" id="MF_00228">
    <property type="entry name" value="Thz_kinase"/>
    <property type="match status" value="1"/>
</dbReference>
<dbReference type="GO" id="GO:0005524">
    <property type="term" value="F:ATP binding"/>
    <property type="evidence" value="ECO:0007669"/>
    <property type="project" value="UniProtKB-KW"/>
</dbReference>
<evidence type="ECO:0000256" key="15">
    <source>
        <dbReference type="SAM" id="SignalP"/>
    </source>
</evidence>
<comment type="catalytic activity">
    <reaction evidence="14">
        <text>2-[(2R,5Z)-2-carboxy-4-methylthiazol-5(2H)-ylidene]ethyl phosphate + 4-amino-2-methyl-5-(diphosphooxymethyl)pyrimidine + 2 H(+) = thiamine phosphate + CO2 + diphosphate</text>
        <dbReference type="Rhea" id="RHEA:47844"/>
        <dbReference type="ChEBI" id="CHEBI:15378"/>
        <dbReference type="ChEBI" id="CHEBI:16526"/>
        <dbReference type="ChEBI" id="CHEBI:33019"/>
        <dbReference type="ChEBI" id="CHEBI:37575"/>
        <dbReference type="ChEBI" id="CHEBI:57841"/>
        <dbReference type="ChEBI" id="CHEBI:62899"/>
        <dbReference type="EC" id="2.5.1.3"/>
    </reaction>
</comment>
<dbReference type="Pfam" id="PF02581">
    <property type="entry name" value="TMP-TENI"/>
    <property type="match status" value="1"/>
</dbReference>
<accession>A0A8H5F7Q4</accession>
<evidence type="ECO:0000256" key="14">
    <source>
        <dbReference type="ARBA" id="ARBA00047883"/>
    </source>
</evidence>
<organism evidence="17 18">
    <name type="scientific">Ephemerocybe angulata</name>
    <dbReference type="NCBI Taxonomy" id="980116"/>
    <lineage>
        <taxon>Eukaryota</taxon>
        <taxon>Fungi</taxon>
        <taxon>Dikarya</taxon>
        <taxon>Basidiomycota</taxon>
        <taxon>Agaricomycotina</taxon>
        <taxon>Agaricomycetes</taxon>
        <taxon>Agaricomycetidae</taxon>
        <taxon>Agaricales</taxon>
        <taxon>Agaricineae</taxon>
        <taxon>Psathyrellaceae</taxon>
        <taxon>Ephemerocybe</taxon>
    </lineage>
</organism>
<dbReference type="GO" id="GO:0004553">
    <property type="term" value="F:hydrolase activity, hydrolyzing O-glycosyl compounds"/>
    <property type="evidence" value="ECO:0007669"/>
    <property type="project" value="InterPro"/>
</dbReference>
<keyword evidence="11" id="KW-0784">Thiamine biosynthesis</keyword>
<keyword evidence="9" id="KW-0067">ATP-binding</keyword>